<accession>A0A0F9L875</accession>
<name>A0A0F9L875_9ZZZZ</name>
<sequence>MKRREFLTYLGTAPLLLLLPKLTMLDPPMAEPIYPAYTVISHPDIAEMWAEDEALYAGFVRVQASRPSICRGFNEEYWTPKQRWKMAKSTRRFALTPDGHRARQLAKDFRNAGEMGSVEEMRFIESPTL</sequence>
<protein>
    <submittedName>
        <fullName evidence="1">Uncharacterized protein</fullName>
    </submittedName>
</protein>
<proteinExistence type="predicted"/>
<gene>
    <name evidence="1" type="ORF">LCGC14_1246130</name>
</gene>
<organism evidence="1">
    <name type="scientific">marine sediment metagenome</name>
    <dbReference type="NCBI Taxonomy" id="412755"/>
    <lineage>
        <taxon>unclassified sequences</taxon>
        <taxon>metagenomes</taxon>
        <taxon>ecological metagenomes</taxon>
    </lineage>
</organism>
<dbReference type="EMBL" id="LAZR01006780">
    <property type="protein sequence ID" value="KKM89683.1"/>
    <property type="molecule type" value="Genomic_DNA"/>
</dbReference>
<dbReference type="AlphaFoldDB" id="A0A0F9L875"/>
<comment type="caution">
    <text evidence="1">The sequence shown here is derived from an EMBL/GenBank/DDBJ whole genome shotgun (WGS) entry which is preliminary data.</text>
</comment>
<reference evidence="1" key="1">
    <citation type="journal article" date="2015" name="Nature">
        <title>Complex archaea that bridge the gap between prokaryotes and eukaryotes.</title>
        <authorList>
            <person name="Spang A."/>
            <person name="Saw J.H."/>
            <person name="Jorgensen S.L."/>
            <person name="Zaremba-Niedzwiedzka K."/>
            <person name="Martijn J."/>
            <person name="Lind A.E."/>
            <person name="van Eijk R."/>
            <person name="Schleper C."/>
            <person name="Guy L."/>
            <person name="Ettema T.J."/>
        </authorList>
    </citation>
    <scope>NUCLEOTIDE SEQUENCE</scope>
</reference>
<evidence type="ECO:0000313" key="1">
    <source>
        <dbReference type="EMBL" id="KKM89683.1"/>
    </source>
</evidence>